<evidence type="ECO:0000313" key="12">
    <source>
        <dbReference type="Proteomes" id="UP000254424"/>
    </source>
</evidence>
<dbReference type="PANTHER" id="PTHR30026">
    <property type="entry name" value="OUTER MEMBRANE PROTEIN TOLC"/>
    <property type="match status" value="1"/>
</dbReference>
<proteinExistence type="inferred from homology"/>
<dbReference type="Pfam" id="PF02321">
    <property type="entry name" value="OEP"/>
    <property type="match status" value="2"/>
</dbReference>
<evidence type="ECO:0000256" key="1">
    <source>
        <dbReference type="ARBA" id="ARBA00004442"/>
    </source>
</evidence>
<evidence type="ECO:0000313" key="10">
    <source>
        <dbReference type="EMBL" id="RYT70479.1"/>
    </source>
</evidence>
<evidence type="ECO:0000256" key="2">
    <source>
        <dbReference type="ARBA" id="ARBA00007613"/>
    </source>
</evidence>
<organism evidence="11 12">
    <name type="scientific">Bacteroides eggerthii</name>
    <dbReference type="NCBI Taxonomy" id="28111"/>
    <lineage>
        <taxon>Bacteria</taxon>
        <taxon>Pseudomonadati</taxon>
        <taxon>Bacteroidota</taxon>
        <taxon>Bacteroidia</taxon>
        <taxon>Bacteroidales</taxon>
        <taxon>Bacteroidaceae</taxon>
        <taxon>Bacteroides</taxon>
    </lineage>
</organism>
<dbReference type="Proteomes" id="UP000335496">
    <property type="component" value="Unassembled WGS sequence"/>
</dbReference>
<dbReference type="GO" id="GO:0015288">
    <property type="term" value="F:porin activity"/>
    <property type="evidence" value="ECO:0007669"/>
    <property type="project" value="TreeGrafter"/>
</dbReference>
<evidence type="ECO:0000256" key="4">
    <source>
        <dbReference type="ARBA" id="ARBA00022452"/>
    </source>
</evidence>
<dbReference type="GO" id="GO:0015562">
    <property type="term" value="F:efflux transmembrane transporter activity"/>
    <property type="evidence" value="ECO:0007669"/>
    <property type="project" value="InterPro"/>
</dbReference>
<gene>
    <name evidence="10" type="ORF">EAJ03_15365</name>
    <name evidence="9" type="ORF">F2Z23_15560</name>
    <name evidence="11" type="ORF">NCTC11155_03125</name>
</gene>
<evidence type="ECO:0000256" key="5">
    <source>
        <dbReference type="ARBA" id="ARBA00022692"/>
    </source>
</evidence>
<dbReference type="SUPFAM" id="SSF56954">
    <property type="entry name" value="Outer membrane efflux proteins (OEP)"/>
    <property type="match status" value="1"/>
</dbReference>
<dbReference type="EMBL" id="UFSX01000002">
    <property type="protein sequence ID" value="SUV43719.1"/>
    <property type="molecule type" value="Genomic_DNA"/>
</dbReference>
<keyword evidence="8" id="KW-0732">Signal</keyword>
<dbReference type="EMBL" id="RCXL01000027">
    <property type="protein sequence ID" value="RYT70479.1"/>
    <property type="molecule type" value="Genomic_DNA"/>
</dbReference>
<accession>A0A380Z9P5</accession>
<dbReference type="GO" id="GO:0009279">
    <property type="term" value="C:cell outer membrane"/>
    <property type="evidence" value="ECO:0007669"/>
    <property type="project" value="UniProtKB-SubCell"/>
</dbReference>
<reference evidence="10 13" key="3">
    <citation type="journal article" date="2019" name="Science, e1252229">
        <title>Invertible promoters mediate bacterial phase variation, antibiotic resistance, and host adaptation in the gut.</title>
        <authorList>
            <person name="Jiang X."/>
            <person name="Hall A.B."/>
            <person name="Arthur T.D."/>
            <person name="Plichta D.R."/>
            <person name="Covington C.T."/>
            <person name="Poyet M."/>
            <person name="Crothers J."/>
            <person name="Moses P.L."/>
            <person name="Tolonen A.C."/>
            <person name="Vlamakis H."/>
            <person name="Alm E.J."/>
            <person name="Xavier R.J."/>
        </authorList>
    </citation>
    <scope>NUCLEOTIDE SEQUENCE [LARGE SCALE GENOMIC DNA]</scope>
    <source>
        <strain evidence="13">bj_0095</strain>
        <strain evidence="10">Bj_0095</strain>
    </source>
</reference>
<feature type="chain" id="PRO_5044586812" evidence="8">
    <location>
        <begin position="21"/>
        <end position="430"/>
    </location>
</feature>
<name>A0A380Z9P5_9BACE</name>
<dbReference type="PANTHER" id="PTHR30026:SF20">
    <property type="entry name" value="OUTER MEMBRANE PROTEIN TOLC"/>
    <property type="match status" value="1"/>
</dbReference>
<comment type="subcellular location">
    <subcellularLocation>
        <location evidence="1">Cell outer membrane</location>
    </subcellularLocation>
</comment>
<dbReference type="Gene3D" id="1.20.1600.10">
    <property type="entry name" value="Outer membrane efflux proteins (OEP)"/>
    <property type="match status" value="1"/>
</dbReference>
<evidence type="ECO:0000313" key="14">
    <source>
        <dbReference type="Proteomes" id="UP000335496"/>
    </source>
</evidence>
<keyword evidence="6" id="KW-0472">Membrane</keyword>
<dbReference type="GO" id="GO:1990281">
    <property type="term" value="C:efflux pump complex"/>
    <property type="evidence" value="ECO:0007669"/>
    <property type="project" value="TreeGrafter"/>
</dbReference>
<keyword evidence="14" id="KW-1185">Reference proteome</keyword>
<comment type="similarity">
    <text evidence="2">Belongs to the outer membrane factor (OMF) (TC 1.B.17) family.</text>
</comment>
<dbReference type="OrthoDB" id="1046615at2"/>
<keyword evidence="4" id="KW-1134">Transmembrane beta strand</keyword>
<dbReference type="Proteomes" id="UP000291917">
    <property type="component" value="Unassembled WGS sequence"/>
</dbReference>
<protein>
    <submittedName>
        <fullName evidence="11">Outer membrane protein</fullName>
    </submittedName>
    <submittedName>
        <fullName evidence="9">TolC family protein</fullName>
    </submittedName>
</protein>
<dbReference type="EMBL" id="VVZX01000025">
    <property type="protein sequence ID" value="KAA5271116.1"/>
    <property type="molecule type" value="Genomic_DNA"/>
</dbReference>
<evidence type="ECO:0000256" key="8">
    <source>
        <dbReference type="SAM" id="SignalP"/>
    </source>
</evidence>
<dbReference type="Proteomes" id="UP000254424">
    <property type="component" value="Unassembled WGS sequence"/>
</dbReference>
<dbReference type="RefSeq" id="WP_039953077.1">
    <property type="nucleotide sequence ID" value="NZ_CABKNQ010000019.1"/>
</dbReference>
<dbReference type="AlphaFoldDB" id="A0A380Z9P5"/>
<evidence type="ECO:0000256" key="6">
    <source>
        <dbReference type="ARBA" id="ARBA00023136"/>
    </source>
</evidence>
<dbReference type="STRING" id="483216.BACEGG_00713"/>
<evidence type="ECO:0000256" key="7">
    <source>
        <dbReference type="ARBA" id="ARBA00023237"/>
    </source>
</evidence>
<dbReference type="InterPro" id="IPR003423">
    <property type="entry name" value="OMP_efflux"/>
</dbReference>
<reference evidence="11 12" key="1">
    <citation type="submission" date="2018-06" db="EMBL/GenBank/DDBJ databases">
        <authorList>
            <consortium name="Pathogen Informatics"/>
            <person name="Doyle S."/>
        </authorList>
    </citation>
    <scope>NUCLEOTIDE SEQUENCE [LARGE SCALE GENOMIC DNA]</scope>
    <source>
        <strain evidence="11 12">NCTC11155</strain>
    </source>
</reference>
<keyword evidence="5" id="KW-0812">Transmembrane</keyword>
<reference evidence="9 14" key="2">
    <citation type="journal article" date="2019" name="Nat. Med.">
        <title>A library of human gut bacterial isolates paired with longitudinal multiomics data enables mechanistic microbiome research.</title>
        <authorList>
            <person name="Poyet M."/>
            <person name="Groussin M."/>
            <person name="Gibbons S.M."/>
            <person name="Avila-Pacheco J."/>
            <person name="Jiang X."/>
            <person name="Kearney S.M."/>
            <person name="Perrotta A.R."/>
            <person name="Berdy B."/>
            <person name="Zhao S."/>
            <person name="Lieberman T.D."/>
            <person name="Swanson P.K."/>
            <person name="Smith M."/>
            <person name="Roesemann S."/>
            <person name="Alexander J.E."/>
            <person name="Rich S.A."/>
            <person name="Livny J."/>
            <person name="Vlamakis H."/>
            <person name="Clish C."/>
            <person name="Bullock K."/>
            <person name="Deik A."/>
            <person name="Scott J."/>
            <person name="Pierce K.A."/>
            <person name="Xavier R.J."/>
            <person name="Alm E.J."/>
        </authorList>
    </citation>
    <scope>NUCLEOTIDE SEQUENCE [LARGE SCALE GENOMIC DNA]</scope>
    <source>
        <strain evidence="9 14">BIOML-A1</strain>
    </source>
</reference>
<evidence type="ECO:0000313" key="11">
    <source>
        <dbReference type="EMBL" id="SUV43719.1"/>
    </source>
</evidence>
<dbReference type="GeneID" id="93069862"/>
<keyword evidence="3" id="KW-0813">Transport</keyword>
<evidence type="ECO:0000313" key="9">
    <source>
        <dbReference type="EMBL" id="KAA5271116.1"/>
    </source>
</evidence>
<keyword evidence="7" id="KW-0998">Cell outer membrane</keyword>
<feature type="signal peptide" evidence="8">
    <location>
        <begin position="1"/>
        <end position="20"/>
    </location>
</feature>
<dbReference type="InterPro" id="IPR051906">
    <property type="entry name" value="TolC-like"/>
</dbReference>
<sequence>MLKKYILVLFSLCVSSVAVSQQNPLLEKYRSMAVEYSHDLKAADKNIAASLELEKAAQKDLYPKLSGGANFQYTGNPLQLTLDLPSMGNPVTFEGKDMKYGASVSLLQPIYTGGRLLETIRMAKYRHNVSGFQEEYIRSGIYLQTDMQYWNTVARTEIVRISDDYRNSVSSLTQTIRERVEAGLTDRQDLLMMEVKLNEAEYQLLQAKKNLENGRMALNSLIGVELQSQTEVEDSVAIVVTDDASLWSDSGSVRPELKIAMEQIKIAESEKKLTLSKYMPQFYVGMDGSYSSPGYNFHSDMNPNYAVYATVSMPLFEWGKRRNEKRASSFKMDMAAENLSKVTDGVNLEIQTARNSLRQAIEQVNLTRNSLDKACENETMALERYDEGKSSVIEVIDAQTYRQLAQMNYVHAKVSAQNYYSELLKALNKY</sequence>
<evidence type="ECO:0000256" key="3">
    <source>
        <dbReference type="ARBA" id="ARBA00022448"/>
    </source>
</evidence>
<evidence type="ECO:0000313" key="13">
    <source>
        <dbReference type="Proteomes" id="UP000291917"/>
    </source>
</evidence>